<dbReference type="EMBL" id="CM037159">
    <property type="protein sequence ID" value="KAH7865151.1"/>
    <property type="molecule type" value="Genomic_DNA"/>
</dbReference>
<dbReference type="Proteomes" id="UP000828048">
    <property type="component" value="Chromosome 9"/>
</dbReference>
<protein>
    <submittedName>
        <fullName evidence="1">Uncharacterized protein</fullName>
    </submittedName>
</protein>
<reference evidence="1 2" key="1">
    <citation type="journal article" date="2021" name="Hortic Res">
        <title>High-quality reference genome and annotation aids understanding of berry development for evergreen blueberry (Vaccinium darrowii).</title>
        <authorList>
            <person name="Yu J."/>
            <person name="Hulse-Kemp A.M."/>
            <person name="Babiker E."/>
            <person name="Staton M."/>
        </authorList>
    </citation>
    <scope>NUCLEOTIDE SEQUENCE [LARGE SCALE GENOMIC DNA]</scope>
    <source>
        <strain evidence="2">cv. NJ 8807/NJ 8810</strain>
        <tissue evidence="1">Young leaf</tissue>
    </source>
</reference>
<comment type="caution">
    <text evidence="1">The sequence shown here is derived from an EMBL/GenBank/DDBJ whole genome shotgun (WGS) entry which is preliminary data.</text>
</comment>
<evidence type="ECO:0000313" key="1">
    <source>
        <dbReference type="EMBL" id="KAH7865151.1"/>
    </source>
</evidence>
<keyword evidence="2" id="KW-1185">Reference proteome</keyword>
<gene>
    <name evidence="1" type="ORF">Vadar_002885</name>
</gene>
<proteinExistence type="predicted"/>
<accession>A0ACB7ZI37</accession>
<name>A0ACB7ZI37_9ERIC</name>
<evidence type="ECO:0000313" key="2">
    <source>
        <dbReference type="Proteomes" id="UP000828048"/>
    </source>
</evidence>
<organism evidence="1 2">
    <name type="scientific">Vaccinium darrowii</name>
    <dbReference type="NCBI Taxonomy" id="229202"/>
    <lineage>
        <taxon>Eukaryota</taxon>
        <taxon>Viridiplantae</taxon>
        <taxon>Streptophyta</taxon>
        <taxon>Embryophyta</taxon>
        <taxon>Tracheophyta</taxon>
        <taxon>Spermatophyta</taxon>
        <taxon>Magnoliopsida</taxon>
        <taxon>eudicotyledons</taxon>
        <taxon>Gunneridae</taxon>
        <taxon>Pentapetalae</taxon>
        <taxon>asterids</taxon>
        <taxon>Ericales</taxon>
        <taxon>Ericaceae</taxon>
        <taxon>Vaccinioideae</taxon>
        <taxon>Vaccinieae</taxon>
        <taxon>Vaccinium</taxon>
    </lineage>
</organism>
<sequence>MYLCSTNHQIIGKNHSPKKKKAWLNAPFLLKVKVIRDYEAFRLNLEHCKTYNASAFRSFSIAVSVLLSDIYHQVQGADSKIYDATEWYICQGMRSPVNTHKPSFHVNTSLPAKHNNGKGASSGQRGGSMPSSSPNLEENMTEEEFFEWLQNAVQAGVFDNFAGSTSREKSSFFHGSRDRVGVGDGRRRWREAGDLGGWSRASWSVTEFIRLCCSFSSNAS</sequence>